<feature type="transmembrane region" description="Helical" evidence="1">
    <location>
        <begin position="12"/>
        <end position="30"/>
    </location>
</feature>
<sequence length="530" mass="60845">MPQHTLLRPKLIIPISIILLIIIIPSLFPLPGPKLSSLPFYPSVDVDPADPSNPYDSNDPSSNSWSPWNKINWWGSKGSYDDLEGEGYATTPDHFDPHFPDVDRGNKNHNEVNLRNLRELHVCMALGNCGRNQKKVVLLAGYWFKESYILGWRGGEGVWAMSMIKALQQMGYTFLISLDDWSETVEQYRILPNMVKVIISPNLHVCIKDENCVKSEKNPTGIPRWKCYPTSINGSELASLCMSPLFCPSPTSTDTRFDMSFFPEGWHGEEDLGWEWVLHADRWGPQDPREETSHYIGYSLEDQCLHLDVIPEEDRPMSAWFYAKQATYAYNKFPLFAWNRSYFEMAERDLAEYGLGFKGAYEVNEYYFPDSIVGGPLEPIPGVENLGKIGPEEFASQMRTTRILVGIGQPRLAPTPYLALCFATPFLNVIKTWDARDPDNRHKWDAQQNNLKWMDPPYVYNVHAGNYTGFVEAIRTAISQPTPPRYVDPLMTEKGMRDRMRSLIDRDWKSHAEEIRAEREANGHVYKWSM</sequence>
<dbReference type="STRING" id="5217.A0A4Q1BPI2"/>
<keyword evidence="1" id="KW-1133">Transmembrane helix</keyword>
<keyword evidence="3" id="KW-1185">Reference proteome</keyword>
<dbReference type="OrthoDB" id="2113294at2759"/>
<gene>
    <name evidence="2" type="ORF">M231_02869</name>
</gene>
<dbReference type="Proteomes" id="UP000289152">
    <property type="component" value="Unassembled WGS sequence"/>
</dbReference>
<keyword evidence="1" id="KW-0812">Transmembrane</keyword>
<evidence type="ECO:0000313" key="2">
    <source>
        <dbReference type="EMBL" id="RXK39814.1"/>
    </source>
</evidence>
<dbReference type="VEuPathDB" id="FungiDB:TREMEDRAFT_61499"/>
<accession>A0A4Q1BPI2</accession>
<dbReference type="AlphaFoldDB" id="A0A4Q1BPI2"/>
<name>A0A4Q1BPI2_TREME</name>
<dbReference type="EMBL" id="SDIL01000026">
    <property type="protein sequence ID" value="RXK39814.1"/>
    <property type="molecule type" value="Genomic_DNA"/>
</dbReference>
<proteinExistence type="predicted"/>
<protein>
    <submittedName>
        <fullName evidence="2">Uncharacterized protein</fullName>
    </submittedName>
</protein>
<evidence type="ECO:0000313" key="3">
    <source>
        <dbReference type="Proteomes" id="UP000289152"/>
    </source>
</evidence>
<dbReference type="InParanoid" id="A0A4Q1BPI2"/>
<comment type="caution">
    <text evidence="2">The sequence shown here is derived from an EMBL/GenBank/DDBJ whole genome shotgun (WGS) entry which is preliminary data.</text>
</comment>
<evidence type="ECO:0000256" key="1">
    <source>
        <dbReference type="SAM" id="Phobius"/>
    </source>
</evidence>
<organism evidence="2 3">
    <name type="scientific">Tremella mesenterica</name>
    <name type="common">Jelly fungus</name>
    <dbReference type="NCBI Taxonomy" id="5217"/>
    <lineage>
        <taxon>Eukaryota</taxon>
        <taxon>Fungi</taxon>
        <taxon>Dikarya</taxon>
        <taxon>Basidiomycota</taxon>
        <taxon>Agaricomycotina</taxon>
        <taxon>Tremellomycetes</taxon>
        <taxon>Tremellales</taxon>
        <taxon>Tremellaceae</taxon>
        <taxon>Tremella</taxon>
    </lineage>
</organism>
<keyword evidence="1" id="KW-0472">Membrane</keyword>
<reference evidence="2 3" key="1">
    <citation type="submission" date="2016-06" db="EMBL/GenBank/DDBJ databases">
        <title>Evolution of pathogenesis and genome organization in the Tremellales.</title>
        <authorList>
            <person name="Cuomo C."/>
            <person name="Litvintseva A."/>
            <person name="Heitman J."/>
            <person name="Chen Y."/>
            <person name="Sun S."/>
            <person name="Springer D."/>
            <person name="Dromer F."/>
            <person name="Young S."/>
            <person name="Zeng Q."/>
            <person name="Chapman S."/>
            <person name="Gujja S."/>
            <person name="Saif S."/>
            <person name="Birren B."/>
        </authorList>
    </citation>
    <scope>NUCLEOTIDE SEQUENCE [LARGE SCALE GENOMIC DNA]</scope>
    <source>
        <strain evidence="2 3">ATCC 28783</strain>
    </source>
</reference>